<dbReference type="EMBL" id="JAPWTJ010000141">
    <property type="protein sequence ID" value="KAJ8982174.1"/>
    <property type="molecule type" value="Genomic_DNA"/>
</dbReference>
<protein>
    <recommendedName>
        <fullName evidence="7">HTH psq-type domain-containing protein</fullName>
    </recommendedName>
</protein>
<dbReference type="Gene3D" id="3.30.420.10">
    <property type="entry name" value="Ribonuclease H-like superfamily/Ribonuclease H"/>
    <property type="match status" value="1"/>
</dbReference>
<dbReference type="PANTHER" id="PTHR19303">
    <property type="entry name" value="TRANSPOSON"/>
    <property type="match status" value="1"/>
</dbReference>
<dbReference type="Pfam" id="PF05225">
    <property type="entry name" value="HTH_psq"/>
    <property type="match status" value="1"/>
</dbReference>
<dbReference type="InterPro" id="IPR007889">
    <property type="entry name" value="HTH_Psq"/>
</dbReference>
<dbReference type="PANTHER" id="PTHR19303:SF74">
    <property type="entry name" value="POGO TRANSPOSABLE ELEMENT WITH KRAB DOMAIN"/>
    <property type="match status" value="1"/>
</dbReference>
<reference evidence="5" key="1">
    <citation type="journal article" date="2023" name="Insect Mol. Biol.">
        <title>Genome sequencing provides insights into the evolution of gene families encoding plant cell wall-degrading enzymes in longhorned beetles.</title>
        <authorList>
            <person name="Shin N.R."/>
            <person name="Okamura Y."/>
            <person name="Kirsch R."/>
            <person name="Pauchet Y."/>
        </authorList>
    </citation>
    <scope>NUCLEOTIDE SEQUENCE</scope>
    <source>
        <strain evidence="5">MMC_N1</strain>
    </source>
</reference>
<gene>
    <name evidence="5" type="ORF">NQ317_013959</name>
</gene>
<comment type="caution">
    <text evidence="5">The sequence shown here is derived from an EMBL/GenBank/DDBJ whole genome shotgun (WGS) entry which is preliminary data.</text>
</comment>
<evidence type="ECO:0000259" key="3">
    <source>
        <dbReference type="Pfam" id="PF03184"/>
    </source>
</evidence>
<evidence type="ECO:0000313" key="6">
    <source>
        <dbReference type="Proteomes" id="UP001162164"/>
    </source>
</evidence>
<name>A0ABQ9JVR6_9CUCU</name>
<dbReference type="SUPFAM" id="SSF46689">
    <property type="entry name" value="Homeodomain-like"/>
    <property type="match status" value="1"/>
</dbReference>
<feature type="compositionally biased region" description="Low complexity" evidence="2">
    <location>
        <begin position="467"/>
        <end position="494"/>
    </location>
</feature>
<feature type="domain" description="DDE-1" evidence="3">
    <location>
        <begin position="247"/>
        <end position="381"/>
    </location>
</feature>
<organism evidence="5 6">
    <name type="scientific">Molorchus minor</name>
    <dbReference type="NCBI Taxonomy" id="1323400"/>
    <lineage>
        <taxon>Eukaryota</taxon>
        <taxon>Metazoa</taxon>
        <taxon>Ecdysozoa</taxon>
        <taxon>Arthropoda</taxon>
        <taxon>Hexapoda</taxon>
        <taxon>Insecta</taxon>
        <taxon>Pterygota</taxon>
        <taxon>Neoptera</taxon>
        <taxon>Endopterygota</taxon>
        <taxon>Coleoptera</taxon>
        <taxon>Polyphaga</taxon>
        <taxon>Cucujiformia</taxon>
        <taxon>Chrysomeloidea</taxon>
        <taxon>Cerambycidae</taxon>
        <taxon>Lamiinae</taxon>
        <taxon>Monochamini</taxon>
        <taxon>Molorchus</taxon>
    </lineage>
</organism>
<feature type="region of interest" description="Disordered" evidence="2">
    <location>
        <begin position="425"/>
        <end position="444"/>
    </location>
</feature>
<keyword evidence="6" id="KW-1185">Reference proteome</keyword>
<proteinExistence type="predicted"/>
<evidence type="ECO:0000256" key="2">
    <source>
        <dbReference type="SAM" id="MobiDB-lite"/>
    </source>
</evidence>
<dbReference type="InterPro" id="IPR009057">
    <property type="entry name" value="Homeodomain-like_sf"/>
</dbReference>
<evidence type="ECO:0000313" key="5">
    <source>
        <dbReference type="EMBL" id="KAJ8982174.1"/>
    </source>
</evidence>
<dbReference type="InterPro" id="IPR036397">
    <property type="entry name" value="RNaseH_sf"/>
</dbReference>
<dbReference type="Gene3D" id="1.10.10.60">
    <property type="entry name" value="Homeodomain-like"/>
    <property type="match status" value="1"/>
</dbReference>
<evidence type="ECO:0008006" key="7">
    <source>
        <dbReference type="Google" id="ProtNLM"/>
    </source>
</evidence>
<dbReference type="InterPro" id="IPR050863">
    <property type="entry name" value="CenT-Element_Derived"/>
</dbReference>
<evidence type="ECO:0000256" key="1">
    <source>
        <dbReference type="ARBA" id="ARBA00004123"/>
    </source>
</evidence>
<dbReference type="InterPro" id="IPR004875">
    <property type="entry name" value="DDE_SF_endonuclease_dom"/>
</dbReference>
<accession>A0ABQ9JVR6</accession>
<evidence type="ECO:0000259" key="4">
    <source>
        <dbReference type="Pfam" id="PF05225"/>
    </source>
</evidence>
<feature type="domain" description="HTH psq-type" evidence="4">
    <location>
        <begin position="64"/>
        <end position="103"/>
    </location>
</feature>
<sequence>MTTKIFLCHNCFHESDEDDGDAQEEDDESIDTLYTQFKEYYSRHCEYSSMPRTYVRKTGRSSWTEDSMKRAIKAVGEKTLSIRRAAHMFNVPYGTLQDRLNGRFQPKKLTLGRKPVFSENQEKEIVETVLKLSKLFYGLTAQSIRTLEKGMCGKDWIYSFMRRYPQLSFRKPEATSLSRVTAFNRGEMDVFFNNLELLFEKYHFEVHCIYNVDETGISTVHNPGRILARKGEKQVGAITSGERGQNTTIVCCFSASGQYIPPMFIFKRMRMKDGLEKNGPAGAIYKCSKSGWITEELFTDWLQHFAKYANATPEQPILLILDNHSTHSSLASYTFCRNSGIHLLSLPPHTSHRTQPLDVTFFKSLKTAYHQECDKYMKNTDIAELFGNAYNRVTTIEKAINGFKTTGIFPINRDAFCEEDFVPIHEDNKDPQNTTAPGDLPLQENTSQNILEPVEPRQKTPSPEPGPSGLSGTIPGRLNSLRNNRLSSNSSDSEFSLEEVVEDSLSDDGDKTLQIKRKAENTSFQDLCPPPVKWKLRLDRKEKLMKSALFANNLDTIMRFGGGAVLVQPGLMLTVLAQKKLQYIFVTFAQSKLMLKC</sequence>
<dbReference type="Pfam" id="PF03184">
    <property type="entry name" value="DDE_1"/>
    <property type="match status" value="1"/>
</dbReference>
<comment type="subcellular location">
    <subcellularLocation>
        <location evidence="1">Nucleus</location>
    </subcellularLocation>
</comment>
<dbReference type="Proteomes" id="UP001162164">
    <property type="component" value="Unassembled WGS sequence"/>
</dbReference>
<feature type="region of interest" description="Disordered" evidence="2">
    <location>
        <begin position="454"/>
        <end position="503"/>
    </location>
</feature>